<feature type="compositionally biased region" description="Basic and acidic residues" evidence="1">
    <location>
        <begin position="22"/>
        <end position="31"/>
    </location>
</feature>
<feature type="compositionally biased region" description="Basic and acidic residues" evidence="1">
    <location>
        <begin position="1"/>
        <end position="10"/>
    </location>
</feature>
<feature type="region of interest" description="Disordered" evidence="1">
    <location>
        <begin position="1"/>
        <end position="31"/>
    </location>
</feature>
<keyword evidence="2" id="KW-0614">Plasmid</keyword>
<reference evidence="2" key="1">
    <citation type="submission" date="2020-12" db="EMBL/GenBank/DDBJ databases">
        <title>Staphylococcus epidermidis phages transfer antimicrobial-resistance plasmids and enable chromosomal island mobilization.</title>
        <authorList>
            <person name="Fisarova L."/>
            <person name="Botka T."/>
            <person name="Du X."/>
            <person name="Maslanova I."/>
            <person name="Bardy P."/>
            <person name="Pantucek R."/>
            <person name="Muhlenbruch L."/>
            <person name="Benesik M."/>
            <person name="Winstel V."/>
            <person name="Larsen J."/>
            <person name="Rosenstein R."/>
            <person name="Peschel A."/>
            <person name="Doskar J."/>
        </authorList>
    </citation>
    <scope>NUCLEOTIDE SEQUENCE</scope>
    <source>
        <strain evidence="2">SE456</strain>
        <plasmid evidence="2">pSE456_1</plasmid>
    </source>
</reference>
<proteinExistence type="predicted"/>
<accession>A0A8B5RV28</accession>
<dbReference type="RefSeq" id="WP_029376504.1">
    <property type="nucleotide sequence ID" value="NZ_CP090986.1"/>
</dbReference>
<geneLocation type="plasmid" evidence="2">
    <name>pSE456_1</name>
</geneLocation>
<dbReference type="EMBL" id="MW364978">
    <property type="protein sequence ID" value="QRX38787.1"/>
    <property type="molecule type" value="Genomic_DNA"/>
</dbReference>
<organism evidence="2">
    <name type="scientific">Staphylococcus epidermidis</name>
    <dbReference type="NCBI Taxonomy" id="1282"/>
    <lineage>
        <taxon>Bacteria</taxon>
        <taxon>Bacillati</taxon>
        <taxon>Bacillota</taxon>
        <taxon>Bacilli</taxon>
        <taxon>Bacillales</taxon>
        <taxon>Staphylococcaceae</taxon>
        <taxon>Staphylococcus</taxon>
    </lineage>
</organism>
<evidence type="ECO:0000256" key="1">
    <source>
        <dbReference type="SAM" id="MobiDB-lite"/>
    </source>
</evidence>
<dbReference type="AlphaFoldDB" id="A0A8B5RV28"/>
<protein>
    <submittedName>
        <fullName evidence="2">Uncharacterized protein</fullName>
    </submittedName>
</protein>
<evidence type="ECO:0000313" key="2">
    <source>
        <dbReference type="EMBL" id="QRX38787.1"/>
    </source>
</evidence>
<name>A0A8B5RV28_STAEP</name>
<sequence length="95" mass="11272">MSKEKFDKFHNIQQQLNKSKNTKIENEKKRASDYYKDRTTVAIKKSTRALLNDLADENRTSSYDMLDEVIESYAKSNHSDRYEKYLNKELKGQES</sequence>